<protein>
    <submittedName>
        <fullName evidence="2">GCN5-related N-acetyltransferase</fullName>
    </submittedName>
</protein>
<dbReference type="AlphaFoldDB" id="F0S9N9"/>
<accession>F0S9N9</accession>
<dbReference type="GO" id="GO:0016747">
    <property type="term" value="F:acyltransferase activity, transferring groups other than amino-acyl groups"/>
    <property type="evidence" value="ECO:0007669"/>
    <property type="project" value="InterPro"/>
</dbReference>
<dbReference type="RefSeq" id="WP_013631895.1">
    <property type="nucleotide sequence ID" value="NC_015177.1"/>
</dbReference>
<dbReference type="EMBL" id="CP002545">
    <property type="protein sequence ID" value="ADY51395.1"/>
    <property type="molecule type" value="Genomic_DNA"/>
</dbReference>
<keyword evidence="3" id="KW-1185">Reference proteome</keyword>
<dbReference type="PANTHER" id="PTHR43415">
    <property type="entry name" value="SPERMIDINE N(1)-ACETYLTRANSFERASE"/>
    <property type="match status" value="1"/>
</dbReference>
<reference evidence="2 3" key="1">
    <citation type="journal article" date="2011" name="Stand. Genomic Sci.">
        <title>Complete genome sequence of the gliding, heparinolytic Pedobacter saltans type strain (113).</title>
        <authorList>
            <person name="Liolios K."/>
            <person name="Sikorski J."/>
            <person name="Lu M."/>
            <person name="Nolan M."/>
            <person name="Lapidus A."/>
            <person name="Lucas S."/>
            <person name="Hammon N."/>
            <person name="Deshpande S."/>
            <person name="Cheng J.F."/>
            <person name="Tapia R."/>
            <person name="Han C."/>
            <person name="Goodwin L."/>
            <person name="Pitluck S."/>
            <person name="Huntemann M."/>
            <person name="Ivanova N."/>
            <person name="Pagani I."/>
            <person name="Mavromatis K."/>
            <person name="Ovchinikova G."/>
            <person name="Pati A."/>
            <person name="Chen A."/>
            <person name="Palaniappan K."/>
            <person name="Land M."/>
            <person name="Hauser L."/>
            <person name="Brambilla E.M."/>
            <person name="Kotsyurbenko O."/>
            <person name="Rohde M."/>
            <person name="Tindall B.J."/>
            <person name="Abt B."/>
            <person name="Goker M."/>
            <person name="Detter J.C."/>
            <person name="Woyke T."/>
            <person name="Bristow J."/>
            <person name="Eisen J.A."/>
            <person name="Markowitz V."/>
            <person name="Hugenholtz P."/>
            <person name="Klenk H.P."/>
            <person name="Kyrpides N.C."/>
        </authorList>
    </citation>
    <scope>NUCLEOTIDE SEQUENCE [LARGE SCALE GENOMIC DNA]</scope>
    <source>
        <strain evidence="3">ATCC 51119 / DSM 12145 / JCM 21818 / LMG 10337 / NBRC 100064 / NCIMB 13643</strain>
    </source>
</reference>
<sequence>MGNLIYLRPLVPEDAKISYQWRNDPRIWEFTEFKPTSIITEEIETKWLEAKLKKANDQRFAICLSDTNQYIGNIQIIDIESNKGEFHLFIGEKQFWRKGIGMNAAKLILQYGFFDMKLEMIFLFVHKNNTAALSIYDKLGFITVHKRHNQFKMVLTKSMYLLENKFSEDRMTDNEAIS</sequence>
<reference evidence="3" key="2">
    <citation type="submission" date="2011-02" db="EMBL/GenBank/DDBJ databases">
        <title>The complete genome of Pedobacter saltans DSM 12145.</title>
        <authorList>
            <consortium name="US DOE Joint Genome Institute (JGI-PGF)"/>
            <person name="Lucas S."/>
            <person name="Copeland A."/>
            <person name="Lapidus A."/>
            <person name="Bruce D."/>
            <person name="Goodwin L."/>
            <person name="Pitluck S."/>
            <person name="Kyrpides N."/>
            <person name="Mavromatis K."/>
            <person name="Pagani I."/>
            <person name="Ivanova N."/>
            <person name="Ovchinnikova G."/>
            <person name="Lu M."/>
            <person name="Detter J.C."/>
            <person name="Han C."/>
            <person name="Land M."/>
            <person name="Hauser L."/>
            <person name="Markowitz V."/>
            <person name="Cheng J.-F."/>
            <person name="Hugenholtz P."/>
            <person name="Woyke T."/>
            <person name="Wu D."/>
            <person name="Tindall B."/>
            <person name="Pomrenke H.G."/>
            <person name="Brambilla E."/>
            <person name="Klenk H.-P."/>
            <person name="Eisen J.A."/>
        </authorList>
    </citation>
    <scope>NUCLEOTIDE SEQUENCE [LARGE SCALE GENOMIC DNA]</scope>
    <source>
        <strain evidence="3">ATCC 51119 / DSM 12145 / JCM 21818 / LMG 10337 / NBRC 100064 / NCIMB 13643</strain>
    </source>
</reference>
<dbReference type="OrthoDB" id="6290225at2"/>
<dbReference type="InterPro" id="IPR000182">
    <property type="entry name" value="GNAT_dom"/>
</dbReference>
<evidence type="ECO:0000313" key="2">
    <source>
        <dbReference type="EMBL" id="ADY51395.1"/>
    </source>
</evidence>
<dbReference type="PROSITE" id="PS51186">
    <property type="entry name" value="GNAT"/>
    <property type="match status" value="1"/>
</dbReference>
<dbReference type="InterPro" id="IPR016181">
    <property type="entry name" value="Acyl_CoA_acyltransferase"/>
</dbReference>
<dbReference type="PANTHER" id="PTHR43415:SF3">
    <property type="entry name" value="GNAT-FAMILY ACETYLTRANSFERASE"/>
    <property type="match status" value="1"/>
</dbReference>
<dbReference type="HOGENOM" id="CLU_013985_3_2_10"/>
<dbReference type="Gene3D" id="3.40.630.30">
    <property type="match status" value="1"/>
</dbReference>
<gene>
    <name evidence="2" type="ordered locus">Pedsa_0823</name>
</gene>
<dbReference type="STRING" id="762903.Pedsa_0823"/>
<dbReference type="Proteomes" id="UP000000310">
    <property type="component" value="Chromosome"/>
</dbReference>
<dbReference type="SUPFAM" id="SSF55729">
    <property type="entry name" value="Acyl-CoA N-acyltransferases (Nat)"/>
    <property type="match status" value="1"/>
</dbReference>
<dbReference type="eggNOG" id="COG1670">
    <property type="taxonomic scope" value="Bacteria"/>
</dbReference>
<dbReference type="KEGG" id="psn:Pedsa_0823"/>
<evidence type="ECO:0000313" key="3">
    <source>
        <dbReference type="Proteomes" id="UP000000310"/>
    </source>
</evidence>
<feature type="domain" description="N-acetyltransferase" evidence="1">
    <location>
        <begin position="5"/>
        <end position="160"/>
    </location>
</feature>
<evidence type="ECO:0000259" key="1">
    <source>
        <dbReference type="PROSITE" id="PS51186"/>
    </source>
</evidence>
<proteinExistence type="predicted"/>
<name>F0S9N9_PSESL</name>
<organism evidence="2 3">
    <name type="scientific">Pseudopedobacter saltans (strain ATCC 51119 / DSM 12145 / JCM 21818 / CCUG 39354 / LMG 10337 / NBRC 100064 / NCIMB 13643)</name>
    <name type="common">Pedobacter saltans</name>
    <dbReference type="NCBI Taxonomy" id="762903"/>
    <lineage>
        <taxon>Bacteria</taxon>
        <taxon>Pseudomonadati</taxon>
        <taxon>Bacteroidota</taxon>
        <taxon>Sphingobacteriia</taxon>
        <taxon>Sphingobacteriales</taxon>
        <taxon>Sphingobacteriaceae</taxon>
        <taxon>Pseudopedobacter</taxon>
    </lineage>
</organism>
<dbReference type="Pfam" id="PF13302">
    <property type="entry name" value="Acetyltransf_3"/>
    <property type="match status" value="1"/>
</dbReference>